<protein>
    <submittedName>
        <fullName evidence="1">Uncharacterized protein</fullName>
    </submittedName>
</protein>
<evidence type="ECO:0000313" key="1">
    <source>
        <dbReference type="EMBL" id="GAA3977688.1"/>
    </source>
</evidence>
<reference evidence="2" key="1">
    <citation type="journal article" date="2019" name="Int. J. Syst. Evol. Microbiol.">
        <title>The Global Catalogue of Microorganisms (GCM) 10K type strain sequencing project: providing services to taxonomists for standard genome sequencing and annotation.</title>
        <authorList>
            <consortium name="The Broad Institute Genomics Platform"/>
            <consortium name="The Broad Institute Genome Sequencing Center for Infectious Disease"/>
            <person name="Wu L."/>
            <person name="Ma J."/>
        </authorList>
    </citation>
    <scope>NUCLEOTIDE SEQUENCE [LARGE SCALE GENOMIC DNA]</scope>
    <source>
        <strain evidence="2">JCM 16601</strain>
    </source>
</reference>
<comment type="caution">
    <text evidence="1">The sequence shown here is derived from an EMBL/GenBank/DDBJ whole genome shotgun (WGS) entry which is preliminary data.</text>
</comment>
<keyword evidence="2" id="KW-1185">Reference proteome</keyword>
<proteinExistence type="predicted"/>
<evidence type="ECO:0000313" key="2">
    <source>
        <dbReference type="Proteomes" id="UP001500742"/>
    </source>
</evidence>
<gene>
    <name evidence="1" type="ORF">GCM10022210_30600</name>
</gene>
<sequence length="104" mass="11331">MKVIKTMKTLQALQFGANNVLNREQLKKVTGGTVKPPDDCKNACTQDAPCTTGQVCTSAACPDAPTFTHYIFAYTQLHKFTGRAIKYCPANISAYVVIKSKTLT</sequence>
<accession>A0ABP7Q7E6</accession>
<dbReference type="EMBL" id="BAAAZC010000022">
    <property type="protein sequence ID" value="GAA3977688.1"/>
    <property type="molecule type" value="Genomic_DNA"/>
</dbReference>
<dbReference type="Proteomes" id="UP001500742">
    <property type="component" value="Unassembled WGS sequence"/>
</dbReference>
<dbReference type="RefSeq" id="WP_259097043.1">
    <property type="nucleotide sequence ID" value="NZ_BAAAZC010000022.1"/>
</dbReference>
<organism evidence="1 2">
    <name type="scientific">Mucilaginibacter dorajii</name>
    <dbReference type="NCBI Taxonomy" id="692994"/>
    <lineage>
        <taxon>Bacteria</taxon>
        <taxon>Pseudomonadati</taxon>
        <taxon>Bacteroidota</taxon>
        <taxon>Sphingobacteriia</taxon>
        <taxon>Sphingobacteriales</taxon>
        <taxon>Sphingobacteriaceae</taxon>
        <taxon>Mucilaginibacter</taxon>
    </lineage>
</organism>
<name>A0ABP7Q7E6_9SPHI</name>